<protein>
    <submittedName>
        <fullName evidence="3">FecR domain-containing protein</fullName>
    </submittedName>
</protein>
<dbReference type="PIRSF" id="PIRSF018266">
    <property type="entry name" value="FecR"/>
    <property type="match status" value="1"/>
</dbReference>
<evidence type="ECO:0000259" key="2">
    <source>
        <dbReference type="Pfam" id="PF16220"/>
    </source>
</evidence>
<gene>
    <name evidence="3" type="ORF">OD750_013585</name>
</gene>
<dbReference type="GO" id="GO:0016989">
    <property type="term" value="F:sigma factor antagonist activity"/>
    <property type="evidence" value="ECO:0007669"/>
    <property type="project" value="TreeGrafter"/>
</dbReference>
<evidence type="ECO:0000313" key="3">
    <source>
        <dbReference type="EMBL" id="MDC8013569.1"/>
    </source>
</evidence>
<evidence type="ECO:0000313" key="4">
    <source>
        <dbReference type="Proteomes" id="UP001139971"/>
    </source>
</evidence>
<reference evidence="3" key="1">
    <citation type="submission" date="2023-02" db="EMBL/GenBank/DDBJ databases">
        <title>Tahibacter soli sp. nov. isolated from soil.</title>
        <authorList>
            <person name="Baek J.H."/>
            <person name="Lee J.K."/>
            <person name="Choi D.G."/>
            <person name="Jeon C.O."/>
        </authorList>
    </citation>
    <scope>NUCLEOTIDE SEQUENCE</scope>
    <source>
        <strain evidence="3">BL</strain>
    </source>
</reference>
<dbReference type="InterPro" id="IPR006860">
    <property type="entry name" value="FecR"/>
</dbReference>
<dbReference type="Gene3D" id="2.60.120.1440">
    <property type="match status" value="1"/>
</dbReference>
<accession>A0A9X3YJK7</accession>
<name>A0A9X3YJK7_9GAMM</name>
<feature type="domain" description="FecR N-terminal" evidence="2">
    <location>
        <begin position="20"/>
        <end position="58"/>
    </location>
</feature>
<dbReference type="EMBL" id="JAOVZO020000017">
    <property type="protein sequence ID" value="MDC8013569.1"/>
    <property type="molecule type" value="Genomic_DNA"/>
</dbReference>
<dbReference type="InterPro" id="IPR032623">
    <property type="entry name" value="FecR_N"/>
</dbReference>
<keyword evidence="4" id="KW-1185">Reference proteome</keyword>
<comment type="caution">
    <text evidence="3">The sequence shown here is derived from an EMBL/GenBank/DDBJ whole genome shotgun (WGS) entry which is preliminary data.</text>
</comment>
<proteinExistence type="predicted"/>
<evidence type="ECO:0000259" key="1">
    <source>
        <dbReference type="Pfam" id="PF04773"/>
    </source>
</evidence>
<dbReference type="Pfam" id="PF16220">
    <property type="entry name" value="DUF4880"/>
    <property type="match status" value="1"/>
</dbReference>
<dbReference type="Pfam" id="PF04773">
    <property type="entry name" value="FecR"/>
    <property type="match status" value="1"/>
</dbReference>
<feature type="domain" description="FecR protein" evidence="1">
    <location>
        <begin position="120"/>
        <end position="211"/>
    </location>
</feature>
<dbReference type="RefSeq" id="WP_263545775.1">
    <property type="nucleotide sequence ID" value="NZ_JAOVZO020000017.1"/>
</dbReference>
<sequence>MKSQHIIHLEDPAMPDSAEGWVARLASPDVTGAQIAAFEAWCEANPDNRNDYVRVERLHTRVRELSRDALIGAAARAARRDGAAGRTRRLRPLAWAAAAASIALVALTATVQWRAEPAQRYDTRVGERREILLDDGTRAVLDTNSAIAVRYGADRRALTVERGRVEIDVAAQPGRPFVTYAANSTINDIGTRFQVAHAADHVLVTLLEGEVSIATPESGAAPTVLQPGAQARVDARGGIAASAADLDAANGWTRGELVFKNRALADLVAEMNRYAIAQIRLGDRALDGIAVSGVFHAGDQDALIKALESGWSLRADRVSDREIVLRAPPRR</sequence>
<dbReference type="PANTHER" id="PTHR30273:SF2">
    <property type="entry name" value="PROTEIN FECR"/>
    <property type="match status" value="1"/>
</dbReference>
<organism evidence="3 4">
    <name type="scientific">Tahibacter soli</name>
    <dbReference type="NCBI Taxonomy" id="2983605"/>
    <lineage>
        <taxon>Bacteria</taxon>
        <taxon>Pseudomonadati</taxon>
        <taxon>Pseudomonadota</taxon>
        <taxon>Gammaproteobacteria</taxon>
        <taxon>Lysobacterales</taxon>
        <taxon>Rhodanobacteraceae</taxon>
        <taxon>Tahibacter</taxon>
    </lineage>
</organism>
<dbReference type="PANTHER" id="PTHR30273">
    <property type="entry name" value="PERIPLASMIC SIGNAL SENSOR AND SIGMA FACTOR ACTIVATOR FECR-RELATED"/>
    <property type="match status" value="1"/>
</dbReference>
<dbReference type="InterPro" id="IPR012373">
    <property type="entry name" value="Ferrdict_sens_TM"/>
</dbReference>
<dbReference type="AlphaFoldDB" id="A0A9X3YJK7"/>
<dbReference type="Proteomes" id="UP001139971">
    <property type="component" value="Unassembled WGS sequence"/>
</dbReference>